<evidence type="ECO:0000313" key="1">
    <source>
        <dbReference type="EMBL" id="RDH34572.1"/>
    </source>
</evidence>
<name>A0A3F3Q6N0_9EURO</name>
<protein>
    <submittedName>
        <fullName evidence="1">Uncharacterized protein</fullName>
    </submittedName>
</protein>
<dbReference type="RefSeq" id="XP_026627594.1">
    <property type="nucleotide sequence ID" value="XM_026765892.1"/>
</dbReference>
<dbReference type="Proteomes" id="UP000253729">
    <property type="component" value="Unassembled WGS sequence"/>
</dbReference>
<sequence>MTGIYTDGLISTYSVSLSGTTYTIWRSLAMSHNDAVLYSHEGTGRYEKHAAPLHLHIGLVLAVSQVSHLPKSQPSLPCFSGSD</sequence>
<accession>A0A3F3Q6N0</accession>
<keyword evidence="2" id="KW-1185">Reference proteome</keyword>
<reference evidence="1 2" key="1">
    <citation type="submission" date="2018-07" db="EMBL/GenBank/DDBJ databases">
        <title>The genomes of Aspergillus section Nigri reveals drivers in fungal speciation.</title>
        <authorList>
            <consortium name="DOE Joint Genome Institute"/>
            <person name="Vesth T.C."/>
            <person name="Nybo J."/>
            <person name="Theobald S."/>
            <person name="Brandl J."/>
            <person name="Frisvad J.C."/>
            <person name="Nielsen K.F."/>
            <person name="Lyhne E.K."/>
            <person name="Kogle M.E."/>
            <person name="Kuo A."/>
            <person name="Riley R."/>
            <person name="Clum A."/>
            <person name="Nolan M."/>
            <person name="Lipzen A."/>
            <person name="Salamov A."/>
            <person name="Henrissat B."/>
            <person name="Wiebenga A."/>
            <person name="De vries R.P."/>
            <person name="Grigoriev I.V."/>
            <person name="Mortensen U.H."/>
            <person name="Andersen M.R."/>
            <person name="Baker S.E."/>
        </authorList>
    </citation>
    <scope>NUCLEOTIDE SEQUENCE [LARGE SCALE GENOMIC DNA]</scope>
    <source>
        <strain evidence="1 2">CBS 139.54b</strain>
    </source>
</reference>
<dbReference type="EMBL" id="KZ852043">
    <property type="protein sequence ID" value="RDH34572.1"/>
    <property type="molecule type" value="Genomic_DNA"/>
</dbReference>
<organism evidence="1 2">
    <name type="scientific">Aspergillus welwitschiae</name>
    <dbReference type="NCBI Taxonomy" id="1341132"/>
    <lineage>
        <taxon>Eukaryota</taxon>
        <taxon>Fungi</taxon>
        <taxon>Dikarya</taxon>
        <taxon>Ascomycota</taxon>
        <taxon>Pezizomycotina</taxon>
        <taxon>Eurotiomycetes</taxon>
        <taxon>Eurotiomycetidae</taxon>
        <taxon>Eurotiales</taxon>
        <taxon>Aspergillaceae</taxon>
        <taxon>Aspergillus</taxon>
        <taxon>Aspergillus subgen. Circumdati</taxon>
    </lineage>
</organism>
<dbReference type="AlphaFoldDB" id="A0A3F3Q6N0"/>
<gene>
    <name evidence="1" type="ORF">BDQ94DRAFT_141774</name>
</gene>
<dbReference type="GeneID" id="38134248"/>
<proteinExistence type="predicted"/>
<evidence type="ECO:0000313" key="2">
    <source>
        <dbReference type="Proteomes" id="UP000253729"/>
    </source>
</evidence>